<accession>A0A1Q3EU03</accession>
<keyword evidence="5" id="KW-0539">Nucleus</keyword>
<protein>
    <recommendedName>
        <fullName evidence="6">X-box-binding protein 1</fullName>
    </recommendedName>
</protein>
<evidence type="ECO:0000256" key="5">
    <source>
        <dbReference type="ARBA" id="ARBA00023242"/>
    </source>
</evidence>
<dbReference type="GO" id="GO:0005634">
    <property type="term" value="C:nucleus"/>
    <property type="evidence" value="ECO:0007669"/>
    <property type="project" value="TreeGrafter"/>
</dbReference>
<dbReference type="PANTHER" id="PTHR46542">
    <property type="entry name" value="X-BOX BINDING PROTEIN 1"/>
    <property type="match status" value="1"/>
</dbReference>
<evidence type="ECO:0000313" key="10">
    <source>
        <dbReference type="Proteomes" id="UP000188533"/>
    </source>
</evidence>
<dbReference type="GO" id="GO:0000981">
    <property type="term" value="F:DNA-binding transcription factor activity, RNA polymerase II-specific"/>
    <property type="evidence" value="ECO:0007669"/>
    <property type="project" value="TreeGrafter"/>
</dbReference>
<dbReference type="EMBL" id="BDGU01001940">
    <property type="protein sequence ID" value="GAW10652.1"/>
    <property type="molecule type" value="Genomic_DNA"/>
</dbReference>
<organism evidence="9 10">
    <name type="scientific">Lentinula edodes</name>
    <name type="common">Shiitake mushroom</name>
    <name type="synonym">Lentinus edodes</name>
    <dbReference type="NCBI Taxonomy" id="5353"/>
    <lineage>
        <taxon>Eukaryota</taxon>
        <taxon>Fungi</taxon>
        <taxon>Dikarya</taxon>
        <taxon>Basidiomycota</taxon>
        <taxon>Agaricomycotina</taxon>
        <taxon>Agaricomycetes</taxon>
        <taxon>Agaricomycetidae</taxon>
        <taxon>Agaricales</taxon>
        <taxon>Marasmiineae</taxon>
        <taxon>Omphalotaceae</taxon>
        <taxon>Lentinula</taxon>
    </lineage>
</organism>
<evidence type="ECO:0000256" key="4">
    <source>
        <dbReference type="ARBA" id="ARBA00023163"/>
    </source>
</evidence>
<gene>
    <name evidence="9" type="ORF">LENED_012943</name>
</gene>
<dbReference type="Gene3D" id="1.20.5.170">
    <property type="match status" value="1"/>
</dbReference>
<dbReference type="AlphaFoldDB" id="A0A1Q3EU03"/>
<keyword evidence="2" id="KW-0805">Transcription regulation</keyword>
<keyword evidence="3" id="KW-0238">DNA-binding</keyword>
<dbReference type="Proteomes" id="UP000188533">
    <property type="component" value="Unassembled WGS sequence"/>
</dbReference>
<feature type="compositionally biased region" description="Basic and acidic residues" evidence="7">
    <location>
        <begin position="19"/>
        <end position="29"/>
    </location>
</feature>
<dbReference type="PANTHER" id="PTHR46542:SF1">
    <property type="entry name" value="X-BOX BINDING PROTEIN 1"/>
    <property type="match status" value="1"/>
</dbReference>
<dbReference type="PROSITE" id="PS00036">
    <property type="entry name" value="BZIP_BASIC"/>
    <property type="match status" value="1"/>
</dbReference>
<name>A0A1Q3EU03_LENED</name>
<feature type="region of interest" description="Disordered" evidence="7">
    <location>
        <begin position="148"/>
        <end position="194"/>
    </location>
</feature>
<evidence type="ECO:0000256" key="7">
    <source>
        <dbReference type="SAM" id="MobiDB-lite"/>
    </source>
</evidence>
<feature type="compositionally biased region" description="Pro residues" evidence="7">
    <location>
        <begin position="1"/>
        <end position="12"/>
    </location>
</feature>
<evidence type="ECO:0000256" key="2">
    <source>
        <dbReference type="ARBA" id="ARBA00023015"/>
    </source>
</evidence>
<reference evidence="9 10" key="1">
    <citation type="submission" date="2016-08" db="EMBL/GenBank/DDBJ databases">
        <authorList>
            <consortium name="Lentinula edodes genome sequencing consortium"/>
            <person name="Sakamoto Y."/>
            <person name="Nakade K."/>
            <person name="Sato S."/>
            <person name="Yoshida Y."/>
            <person name="Miyazaki K."/>
            <person name="Natsume S."/>
            <person name="Konno N."/>
        </authorList>
    </citation>
    <scope>NUCLEOTIDE SEQUENCE [LARGE SCALE GENOMIC DNA]</scope>
    <source>
        <strain evidence="9 10">NBRC 111202</strain>
    </source>
</reference>
<reference evidence="9 10" key="2">
    <citation type="submission" date="2017-02" db="EMBL/GenBank/DDBJ databases">
        <title>A genome survey and senescence transcriptome analysis in Lentinula edodes.</title>
        <authorList>
            <person name="Sakamoto Y."/>
            <person name="Nakade K."/>
            <person name="Sato S."/>
            <person name="Yoshida Y."/>
            <person name="Miyazaki K."/>
            <person name="Natsume S."/>
            <person name="Konno N."/>
        </authorList>
    </citation>
    <scope>NUCLEOTIDE SEQUENCE [LARGE SCALE GENOMIC DNA]</scope>
    <source>
        <strain evidence="9 10">NBRC 111202</strain>
    </source>
</reference>
<dbReference type="InterPro" id="IPR046347">
    <property type="entry name" value="bZIP_sf"/>
</dbReference>
<comment type="caution">
    <text evidence="9">The sequence shown here is derived from an EMBL/GenBank/DDBJ whole genome shotgun (WGS) entry which is preliminary data.</text>
</comment>
<dbReference type="InterPro" id="IPR004827">
    <property type="entry name" value="bZIP"/>
</dbReference>
<keyword evidence="4" id="KW-0804">Transcription</keyword>
<keyword evidence="10" id="KW-1185">Reference proteome</keyword>
<dbReference type="SUPFAM" id="SSF57959">
    <property type="entry name" value="Leucine zipper domain"/>
    <property type="match status" value="1"/>
</dbReference>
<feature type="compositionally biased region" description="Low complexity" evidence="7">
    <location>
        <begin position="151"/>
        <end position="182"/>
    </location>
</feature>
<evidence type="ECO:0000259" key="8">
    <source>
        <dbReference type="PROSITE" id="PS50217"/>
    </source>
</evidence>
<proteinExistence type="predicted"/>
<keyword evidence="1" id="KW-0832">Ubl conjugation</keyword>
<dbReference type="GO" id="GO:0000977">
    <property type="term" value="F:RNA polymerase II transcription regulatory region sequence-specific DNA binding"/>
    <property type="evidence" value="ECO:0007669"/>
    <property type="project" value="TreeGrafter"/>
</dbReference>
<feature type="domain" description="BZIP" evidence="8">
    <location>
        <begin position="25"/>
        <end position="68"/>
    </location>
</feature>
<dbReference type="STRING" id="5353.A0A1Q3EU03"/>
<sequence length="390" mass="42141">MFSSPSPEPQPGPSRKRPRTEQSSEDRKEARAHRNRIAAQNSRDRRKAQFSYLERRVAELEEENRQLRAGMGMSPAAATSAPVLVSSAPIKSSYDEARDRENEELKERIRTLEKGWDAVVKALAERGLPTGVASSSNVEIVPSAVSPPALSTSVMPPSPSSSTTFSSSSVSTSPIPSTVTFTGGDRKNPPSFPAAGELALYDPYCDNISAAADFEVPTGSQDAPPVDDATMESLFREIISDSESSPVTQTHSELVSLPTESHSTYGLAQPKEFHSQATSAKEEMTIGLLDRDRRMRVDGLSTVHLNEENASTEVDGLDLGLNHGRIENDMMDLSDYIGESASSPESSAAWSDIGLTLEAFLDILPGTQDVNDNIPTTGLWESFEGRIGLV</sequence>
<evidence type="ECO:0000256" key="1">
    <source>
        <dbReference type="ARBA" id="ARBA00022843"/>
    </source>
</evidence>
<feature type="region of interest" description="Disordered" evidence="7">
    <location>
        <begin position="1"/>
        <end position="48"/>
    </location>
</feature>
<evidence type="ECO:0000256" key="3">
    <source>
        <dbReference type="ARBA" id="ARBA00023125"/>
    </source>
</evidence>
<evidence type="ECO:0000313" key="9">
    <source>
        <dbReference type="EMBL" id="GAW10652.1"/>
    </source>
</evidence>
<dbReference type="SMART" id="SM00338">
    <property type="entry name" value="BRLZ"/>
    <property type="match status" value="1"/>
</dbReference>
<dbReference type="InterPro" id="IPR052470">
    <property type="entry name" value="ER_Stress-Reg_TF"/>
</dbReference>
<evidence type="ECO:0000256" key="6">
    <source>
        <dbReference type="ARBA" id="ARBA00040165"/>
    </source>
</evidence>
<dbReference type="CDD" id="cd14812">
    <property type="entry name" value="bZIP_u3"/>
    <property type="match status" value="1"/>
</dbReference>
<dbReference type="Pfam" id="PF00170">
    <property type="entry name" value="bZIP_1"/>
    <property type="match status" value="1"/>
</dbReference>
<dbReference type="PROSITE" id="PS50217">
    <property type="entry name" value="BZIP"/>
    <property type="match status" value="1"/>
</dbReference>